<name>A0AAV6MTT6_9ROSI</name>
<keyword evidence="2" id="KW-1185">Reference proteome</keyword>
<evidence type="ECO:0000313" key="2">
    <source>
        <dbReference type="Proteomes" id="UP000685013"/>
    </source>
</evidence>
<gene>
    <name evidence="1" type="ORF">SDJN03_18831</name>
</gene>
<dbReference type="AlphaFoldDB" id="A0AAV6MTT6"/>
<dbReference type="EMBL" id="JAGKQH010000012">
    <property type="protein sequence ID" value="KAG6586098.1"/>
    <property type="molecule type" value="Genomic_DNA"/>
</dbReference>
<accession>A0AAV6MTT6</accession>
<dbReference type="PANTHER" id="PTHR31541:SF60">
    <property type="entry name" value="TF-B3 DOMAIN-CONTAINING PROTEIN"/>
    <property type="match status" value="1"/>
</dbReference>
<reference evidence="1 2" key="1">
    <citation type="journal article" date="2021" name="Hortic Res">
        <title>The domestication of Cucurbita argyrosperma as revealed by the genome of its wild relative.</title>
        <authorList>
            <person name="Barrera-Redondo J."/>
            <person name="Sanchez-de la Vega G."/>
            <person name="Aguirre-Liguori J.A."/>
            <person name="Castellanos-Morales G."/>
            <person name="Gutierrez-Guerrero Y.T."/>
            <person name="Aguirre-Dugua X."/>
            <person name="Aguirre-Planter E."/>
            <person name="Tenaillon M.I."/>
            <person name="Lira-Saade R."/>
            <person name="Eguiarte L.E."/>
        </authorList>
    </citation>
    <scope>NUCLEOTIDE SEQUENCE [LARGE SCALE GENOMIC DNA]</scope>
    <source>
        <strain evidence="1">JBR-2021</strain>
    </source>
</reference>
<organism evidence="1 2">
    <name type="scientific">Cucurbita argyrosperma subsp. sororia</name>
    <dbReference type="NCBI Taxonomy" id="37648"/>
    <lineage>
        <taxon>Eukaryota</taxon>
        <taxon>Viridiplantae</taxon>
        <taxon>Streptophyta</taxon>
        <taxon>Embryophyta</taxon>
        <taxon>Tracheophyta</taxon>
        <taxon>Spermatophyta</taxon>
        <taxon>Magnoliopsida</taxon>
        <taxon>eudicotyledons</taxon>
        <taxon>Gunneridae</taxon>
        <taxon>Pentapetalae</taxon>
        <taxon>rosids</taxon>
        <taxon>fabids</taxon>
        <taxon>Cucurbitales</taxon>
        <taxon>Cucurbitaceae</taxon>
        <taxon>Cucurbiteae</taxon>
        <taxon>Cucurbita</taxon>
    </lineage>
</organism>
<feature type="non-terminal residue" evidence="1">
    <location>
        <position position="1"/>
    </location>
</feature>
<comment type="caution">
    <text evidence="1">The sequence shown here is derived from an EMBL/GenBank/DDBJ whole genome shotgun (WGS) entry which is preliminary data.</text>
</comment>
<protein>
    <submittedName>
        <fullName evidence="1">Uncharacterized protein</fullName>
    </submittedName>
</protein>
<proteinExistence type="predicted"/>
<dbReference type="InterPro" id="IPR005508">
    <property type="entry name" value="At2g31720-like"/>
</dbReference>
<dbReference type="GO" id="GO:0003677">
    <property type="term" value="F:DNA binding"/>
    <property type="evidence" value="ECO:0007669"/>
    <property type="project" value="InterPro"/>
</dbReference>
<dbReference type="PANTHER" id="PTHR31541">
    <property type="entry name" value="B3 DOMAIN PLANT PROTEIN-RELATED"/>
    <property type="match status" value="1"/>
</dbReference>
<evidence type="ECO:0000313" key="1">
    <source>
        <dbReference type="EMBL" id="KAG6586098.1"/>
    </source>
</evidence>
<dbReference type="Proteomes" id="UP000685013">
    <property type="component" value="Chromosome 12"/>
</dbReference>
<dbReference type="Pfam" id="PF03754">
    <property type="entry name" value="At2g31720-like"/>
    <property type="match status" value="1"/>
</dbReference>
<sequence>MSVSPYPSRSKWRNAFFLITTPDMPTRMRKQIEEMQGYNLQLVIHKKLIETDMNEKDGRLFLIIKKILFHFITPDEEKLLNDANGFMEVKILDEGQRVSPMFLTKGKIQEHDAYCLTTHWNSFVAKNCLKIGHLIQLWSFRRVRLVDIENEIFTSDLYFALNTMDGRCFL</sequence>